<reference evidence="1 2" key="1">
    <citation type="submission" date="2023-02" db="EMBL/GenBank/DDBJ databases">
        <title>Genome sequence of Lentisphaera profundi SAORIC-696.</title>
        <authorList>
            <person name="Kim e."/>
            <person name="Cho J.-C."/>
            <person name="Choi A."/>
            <person name="Kang I."/>
        </authorList>
    </citation>
    <scope>NUCLEOTIDE SEQUENCE [LARGE SCALE GENOMIC DNA]</scope>
    <source>
        <strain evidence="1 2">SAORIC-696</strain>
    </source>
</reference>
<evidence type="ECO:0000313" key="2">
    <source>
        <dbReference type="Proteomes" id="UP001214250"/>
    </source>
</evidence>
<sequence>MKVRRYQTNEAEAIWDVYFGSTHLYVAVSTTALDFFFLPMDSKLMVKPTISSVVRWLNNT</sequence>
<dbReference type="RefSeq" id="WP_274149564.1">
    <property type="nucleotide sequence ID" value="NZ_CP117811.1"/>
</dbReference>
<protein>
    <submittedName>
        <fullName evidence="1">Uncharacterized protein</fullName>
    </submittedName>
</protein>
<proteinExistence type="predicted"/>
<organism evidence="1 2">
    <name type="scientific">Lentisphaera profundi</name>
    <dbReference type="NCBI Taxonomy" id="1658616"/>
    <lineage>
        <taxon>Bacteria</taxon>
        <taxon>Pseudomonadati</taxon>
        <taxon>Lentisphaerota</taxon>
        <taxon>Lentisphaeria</taxon>
        <taxon>Lentisphaerales</taxon>
        <taxon>Lentisphaeraceae</taxon>
        <taxon>Lentisphaera</taxon>
    </lineage>
</organism>
<gene>
    <name evidence="1" type="ORF">PQO03_08655</name>
</gene>
<dbReference type="EMBL" id="CP117811">
    <property type="protein sequence ID" value="WDE95784.1"/>
    <property type="molecule type" value="Genomic_DNA"/>
</dbReference>
<evidence type="ECO:0000313" key="1">
    <source>
        <dbReference type="EMBL" id="WDE95784.1"/>
    </source>
</evidence>
<name>A0ABY7VSN3_9BACT</name>
<accession>A0ABY7VSN3</accession>
<keyword evidence="2" id="KW-1185">Reference proteome</keyword>
<dbReference type="Proteomes" id="UP001214250">
    <property type="component" value="Chromosome 1"/>
</dbReference>